<evidence type="ECO:0000256" key="2">
    <source>
        <dbReference type="SAM" id="Phobius"/>
    </source>
</evidence>
<proteinExistence type="predicted"/>
<dbReference type="EC" id="3.1.3.27" evidence="1"/>
<dbReference type="RefSeq" id="WP_263710421.1">
    <property type="nucleotide sequence ID" value="NZ_JAOWKX010000001.1"/>
</dbReference>
<keyword evidence="1 2" id="KW-0812">Transmembrane</keyword>
<keyword evidence="1" id="KW-1003">Cell membrane</keyword>
<dbReference type="InterPro" id="IPR036681">
    <property type="entry name" value="PgpA-like_sf"/>
</dbReference>
<dbReference type="PIRSF" id="PIRSF006162">
    <property type="entry name" value="PgpA"/>
    <property type="match status" value="1"/>
</dbReference>
<feature type="transmembrane region" description="Helical" evidence="2">
    <location>
        <begin position="42"/>
        <end position="69"/>
    </location>
</feature>
<accession>A0ABT3A3M5</accession>
<gene>
    <name evidence="4" type="ORF">OE749_00730</name>
</gene>
<keyword evidence="2" id="KW-1133">Transmembrane helix</keyword>
<dbReference type="PANTHER" id="PTHR36305">
    <property type="entry name" value="PHOSPHATIDYLGLYCEROPHOSPHATASE A"/>
    <property type="match status" value="1"/>
</dbReference>
<keyword evidence="1" id="KW-0997">Cell inner membrane</keyword>
<keyword evidence="1" id="KW-0442">Lipid degradation</keyword>
<evidence type="ECO:0000259" key="3">
    <source>
        <dbReference type="Pfam" id="PF04608"/>
    </source>
</evidence>
<feature type="domain" description="YutG/PgpA" evidence="3">
    <location>
        <begin position="18"/>
        <end position="156"/>
    </location>
</feature>
<dbReference type="InterPro" id="IPR026037">
    <property type="entry name" value="PgpA"/>
</dbReference>
<sequence>MDSLCREKVSLRNPVHLLALGFGTGLAPLMPGTVGTLAAFPLIWLAVTYLSLTGFVTATIAASLVGIYLCGKTAIDMEVHDHSGIVWDEVAGMMIAMIAVPFTWKHAIVAFVLFRIFDIIKPWPISYFDKHVHGGFGIMIDDIIAGLFALGCMHGLLSMGWL</sequence>
<comment type="caution">
    <text evidence="4">The sequence shown here is derived from an EMBL/GenBank/DDBJ whole genome shotgun (WGS) entry which is preliminary data.</text>
</comment>
<dbReference type="Pfam" id="PF04608">
    <property type="entry name" value="PgpA"/>
    <property type="match status" value="1"/>
</dbReference>
<keyword evidence="1 4" id="KW-0378">Hydrolase</keyword>
<dbReference type="CDD" id="cd06971">
    <property type="entry name" value="PgpA"/>
    <property type="match status" value="1"/>
</dbReference>
<dbReference type="EMBL" id="JAOWKX010000001">
    <property type="protein sequence ID" value="MCV2883217.1"/>
    <property type="molecule type" value="Genomic_DNA"/>
</dbReference>
<name>A0ABT3A3M5_9ALTE</name>
<dbReference type="SUPFAM" id="SSF101307">
    <property type="entry name" value="YutG-like"/>
    <property type="match status" value="1"/>
</dbReference>
<comment type="catalytic activity">
    <reaction evidence="1">
        <text>a 1,2-diacyl-sn-glycero-3-phospho-(1'-sn-glycero-3'-phosphate) + H2O = a 1,2-diacyl-sn-glycero-3-phospho-(1'-sn-glycerol) + phosphate</text>
        <dbReference type="Rhea" id="RHEA:33751"/>
        <dbReference type="ChEBI" id="CHEBI:15377"/>
        <dbReference type="ChEBI" id="CHEBI:43474"/>
        <dbReference type="ChEBI" id="CHEBI:60110"/>
        <dbReference type="ChEBI" id="CHEBI:64716"/>
        <dbReference type="EC" id="3.1.3.27"/>
    </reaction>
</comment>
<comment type="subcellular location">
    <subcellularLocation>
        <location evidence="1">Cell inner membrane</location>
        <topology evidence="1">Multi-pass membrane protein</topology>
    </subcellularLocation>
</comment>
<keyword evidence="1" id="KW-1208">Phospholipid metabolism</keyword>
<comment type="function">
    <text evidence="1">Lipid phosphatase which dephosphorylates phosphatidylglycerophosphate (PGP) to phosphatidylglycerol (PG).</text>
</comment>
<keyword evidence="1" id="KW-0479">Metal-binding</keyword>
<dbReference type="Proteomes" id="UP001652504">
    <property type="component" value="Unassembled WGS sequence"/>
</dbReference>
<protein>
    <recommendedName>
        <fullName evidence="1">Phosphatidylglycerophosphatase A</fullName>
        <ecNumber evidence="1">3.1.3.27</ecNumber>
    </recommendedName>
    <alternativeName>
        <fullName evidence="1">Phosphatidylglycerolphosphate phosphatase A</fullName>
    </alternativeName>
</protein>
<evidence type="ECO:0000313" key="5">
    <source>
        <dbReference type="Proteomes" id="UP001652504"/>
    </source>
</evidence>
<organism evidence="4 5">
    <name type="scientific">Fluctibacter corallii</name>
    <dbReference type="NCBI Taxonomy" id="2984329"/>
    <lineage>
        <taxon>Bacteria</taxon>
        <taxon>Pseudomonadati</taxon>
        <taxon>Pseudomonadota</taxon>
        <taxon>Gammaproteobacteria</taxon>
        <taxon>Alteromonadales</taxon>
        <taxon>Alteromonadaceae</taxon>
        <taxon>Fluctibacter</taxon>
    </lineage>
</organism>
<evidence type="ECO:0000256" key="1">
    <source>
        <dbReference type="PIRNR" id="PIRNR006162"/>
    </source>
</evidence>
<keyword evidence="5" id="KW-1185">Reference proteome</keyword>
<comment type="pathway">
    <text evidence="1">Phospholipid metabolism; phosphatidylglycerol biosynthesis; phosphatidylglycerol from CDP-diacylglycerol: step 2/2.</text>
</comment>
<dbReference type="InterPro" id="IPR007686">
    <property type="entry name" value="YutG/PgpA"/>
</dbReference>
<keyword evidence="1" id="KW-0460">Magnesium</keyword>
<feature type="transmembrane region" description="Helical" evidence="2">
    <location>
        <begin position="90"/>
        <end position="116"/>
    </location>
</feature>
<keyword evidence="1" id="KW-0443">Lipid metabolism</keyword>
<keyword evidence="1" id="KW-0595">Phospholipid degradation</keyword>
<keyword evidence="1 2" id="KW-0472">Membrane</keyword>
<feature type="transmembrane region" description="Helical" evidence="2">
    <location>
        <begin position="12"/>
        <end position="30"/>
    </location>
</feature>
<comment type="cofactor">
    <cofactor evidence="1">
        <name>Mg(2+)</name>
        <dbReference type="ChEBI" id="CHEBI:18420"/>
    </cofactor>
</comment>
<feature type="transmembrane region" description="Helical" evidence="2">
    <location>
        <begin position="136"/>
        <end position="157"/>
    </location>
</feature>
<evidence type="ECO:0000313" key="4">
    <source>
        <dbReference type="EMBL" id="MCV2883217.1"/>
    </source>
</evidence>
<dbReference type="GO" id="GO:0008962">
    <property type="term" value="F:phosphatidylglycerophosphatase activity"/>
    <property type="evidence" value="ECO:0007669"/>
    <property type="project" value="UniProtKB-EC"/>
</dbReference>
<reference evidence="4 5" key="1">
    <citation type="submission" date="2022-10" db="EMBL/GenBank/DDBJ databases">
        <title>Aestuariibacter sp. AA17 isolated from Montipora capitata coral fragment.</title>
        <authorList>
            <person name="Emsley S.A."/>
            <person name="Pfannmuller K.M."/>
            <person name="Loughran R.M."/>
            <person name="Shlafstein M."/>
            <person name="Papke E."/>
            <person name="Saw J.H."/>
            <person name="Ushijima B."/>
            <person name="Videau P."/>
        </authorList>
    </citation>
    <scope>NUCLEOTIDE SEQUENCE [LARGE SCALE GENOMIC DNA]</scope>
    <source>
        <strain evidence="4 5">AA17</strain>
    </source>
</reference>
<dbReference type="PANTHER" id="PTHR36305:SF1">
    <property type="entry name" value="PHOSPHATIDYLGLYCEROPHOSPHATASE A"/>
    <property type="match status" value="1"/>
</dbReference>